<feature type="compositionally biased region" description="Basic and acidic residues" evidence="1">
    <location>
        <begin position="51"/>
        <end position="64"/>
    </location>
</feature>
<dbReference type="EMBL" id="KN833003">
    <property type="protein sequence ID" value="KIM80646.1"/>
    <property type="molecule type" value="Genomic_DNA"/>
</dbReference>
<protein>
    <submittedName>
        <fullName evidence="2">Uncharacterized protein</fullName>
    </submittedName>
</protein>
<reference evidence="2 3" key="1">
    <citation type="submission" date="2014-04" db="EMBL/GenBank/DDBJ databases">
        <authorList>
            <consortium name="DOE Joint Genome Institute"/>
            <person name="Kuo A."/>
            <person name="Tarkka M."/>
            <person name="Buscot F."/>
            <person name="Kohler A."/>
            <person name="Nagy L.G."/>
            <person name="Floudas D."/>
            <person name="Copeland A."/>
            <person name="Barry K.W."/>
            <person name="Cichocki N."/>
            <person name="Veneault-Fourrey C."/>
            <person name="LaButti K."/>
            <person name="Lindquist E.A."/>
            <person name="Lipzen A."/>
            <person name="Lundell T."/>
            <person name="Morin E."/>
            <person name="Murat C."/>
            <person name="Sun H."/>
            <person name="Tunlid A."/>
            <person name="Henrissat B."/>
            <person name="Grigoriev I.V."/>
            <person name="Hibbett D.S."/>
            <person name="Martin F."/>
            <person name="Nordberg H.P."/>
            <person name="Cantor M.N."/>
            <person name="Hua S.X."/>
        </authorList>
    </citation>
    <scope>NUCLEOTIDE SEQUENCE [LARGE SCALE GENOMIC DNA]</scope>
    <source>
        <strain evidence="2 3">F 1598</strain>
    </source>
</reference>
<dbReference type="AlphaFoldDB" id="A0A0C3FN24"/>
<feature type="compositionally biased region" description="Basic residues" evidence="1">
    <location>
        <begin position="41"/>
        <end position="50"/>
    </location>
</feature>
<evidence type="ECO:0000313" key="3">
    <source>
        <dbReference type="Proteomes" id="UP000054166"/>
    </source>
</evidence>
<dbReference type="Proteomes" id="UP000054166">
    <property type="component" value="Unassembled WGS sequence"/>
</dbReference>
<keyword evidence="3" id="KW-1185">Reference proteome</keyword>
<sequence length="74" mass="8244">KRMKAAIEKVWEQMGVDHKAAITAHDAQCAVLLMQGVAKKQLPKKPKKGIKPKEVEMSESKPEIEGSDEDDDDE</sequence>
<feature type="region of interest" description="Disordered" evidence="1">
    <location>
        <begin position="40"/>
        <end position="74"/>
    </location>
</feature>
<dbReference type="InParanoid" id="A0A0C3FN24"/>
<accession>A0A0C3FN24</accession>
<name>A0A0C3FN24_PILCF</name>
<feature type="compositionally biased region" description="Acidic residues" evidence="1">
    <location>
        <begin position="65"/>
        <end position="74"/>
    </location>
</feature>
<evidence type="ECO:0000256" key="1">
    <source>
        <dbReference type="SAM" id="MobiDB-lite"/>
    </source>
</evidence>
<feature type="non-terminal residue" evidence="2">
    <location>
        <position position="1"/>
    </location>
</feature>
<proteinExistence type="predicted"/>
<dbReference type="HOGENOM" id="CLU_2694601_0_0_1"/>
<gene>
    <name evidence="2" type="ORF">PILCRDRAFT_72974</name>
</gene>
<reference evidence="3" key="2">
    <citation type="submission" date="2015-01" db="EMBL/GenBank/DDBJ databases">
        <title>Evolutionary Origins and Diversification of the Mycorrhizal Mutualists.</title>
        <authorList>
            <consortium name="DOE Joint Genome Institute"/>
            <consortium name="Mycorrhizal Genomics Consortium"/>
            <person name="Kohler A."/>
            <person name="Kuo A."/>
            <person name="Nagy L.G."/>
            <person name="Floudas D."/>
            <person name="Copeland A."/>
            <person name="Barry K.W."/>
            <person name="Cichocki N."/>
            <person name="Veneault-Fourrey C."/>
            <person name="LaButti K."/>
            <person name="Lindquist E.A."/>
            <person name="Lipzen A."/>
            <person name="Lundell T."/>
            <person name="Morin E."/>
            <person name="Murat C."/>
            <person name="Riley R."/>
            <person name="Ohm R."/>
            <person name="Sun H."/>
            <person name="Tunlid A."/>
            <person name="Henrissat B."/>
            <person name="Grigoriev I.V."/>
            <person name="Hibbett D.S."/>
            <person name="Martin F."/>
        </authorList>
    </citation>
    <scope>NUCLEOTIDE SEQUENCE [LARGE SCALE GENOMIC DNA]</scope>
    <source>
        <strain evidence="3">F 1598</strain>
    </source>
</reference>
<organism evidence="2 3">
    <name type="scientific">Piloderma croceum (strain F 1598)</name>
    <dbReference type="NCBI Taxonomy" id="765440"/>
    <lineage>
        <taxon>Eukaryota</taxon>
        <taxon>Fungi</taxon>
        <taxon>Dikarya</taxon>
        <taxon>Basidiomycota</taxon>
        <taxon>Agaricomycotina</taxon>
        <taxon>Agaricomycetes</taxon>
        <taxon>Agaricomycetidae</taxon>
        <taxon>Atheliales</taxon>
        <taxon>Atheliaceae</taxon>
        <taxon>Piloderma</taxon>
    </lineage>
</organism>
<evidence type="ECO:0000313" key="2">
    <source>
        <dbReference type="EMBL" id="KIM80646.1"/>
    </source>
</evidence>